<dbReference type="Proteomes" id="UP001202248">
    <property type="component" value="Unassembled WGS sequence"/>
</dbReference>
<evidence type="ECO:0008006" key="4">
    <source>
        <dbReference type="Google" id="ProtNLM"/>
    </source>
</evidence>
<feature type="chain" id="PRO_5045483673" description="VCBS repeat-containing protein" evidence="1">
    <location>
        <begin position="29"/>
        <end position="291"/>
    </location>
</feature>
<feature type="signal peptide" evidence="1">
    <location>
        <begin position="1"/>
        <end position="28"/>
    </location>
</feature>
<evidence type="ECO:0000256" key="1">
    <source>
        <dbReference type="SAM" id="SignalP"/>
    </source>
</evidence>
<accession>A0ABS9SGJ2</accession>
<evidence type="ECO:0000313" key="3">
    <source>
        <dbReference type="Proteomes" id="UP001202248"/>
    </source>
</evidence>
<organism evidence="2 3">
    <name type="scientific">Niabella ginsengisoli</name>
    <dbReference type="NCBI Taxonomy" id="522298"/>
    <lineage>
        <taxon>Bacteria</taxon>
        <taxon>Pseudomonadati</taxon>
        <taxon>Bacteroidota</taxon>
        <taxon>Chitinophagia</taxon>
        <taxon>Chitinophagales</taxon>
        <taxon>Chitinophagaceae</taxon>
        <taxon>Niabella</taxon>
    </lineage>
</organism>
<sequence>MKPPYFINILSKASLFLLALLLVMCKNRDTDSATNKTDSTVLVKPIAQDSISEVPEIEEGDEGSEGSYYPENIVIGKSLPANTTTGFPGLKFGDKVYYDSENSDENTTVFYLQNPEKVKLSKSYNARADYFIRASDLEEYQTKFSLAAFTALQPGVKKLILDNDYNNGNDYSPTQNEERSRTVVAYGDYDADGIKDVAIILDNNEKQISRLLIACTNKATKQPYLAFAENYNDKIRINSYNVGSRVFMNSPTLVAAPIDGLILNGEDVKLAIMYNKKLQKYKSYFQEAMEE</sequence>
<reference evidence="2 3" key="1">
    <citation type="submission" date="2022-02" db="EMBL/GenBank/DDBJ databases">
        <authorList>
            <person name="Min J."/>
        </authorList>
    </citation>
    <scope>NUCLEOTIDE SEQUENCE [LARGE SCALE GENOMIC DNA]</scope>
    <source>
        <strain evidence="2 3">GR10-1</strain>
    </source>
</reference>
<gene>
    <name evidence="2" type="ORF">MKP09_05910</name>
</gene>
<name>A0ABS9SGJ2_9BACT</name>
<dbReference type="RefSeq" id="WP_240826855.1">
    <property type="nucleotide sequence ID" value="NZ_JAKWBL010000001.1"/>
</dbReference>
<keyword evidence="3" id="KW-1185">Reference proteome</keyword>
<evidence type="ECO:0000313" key="2">
    <source>
        <dbReference type="EMBL" id="MCH5597470.1"/>
    </source>
</evidence>
<dbReference type="EMBL" id="JAKWBL010000001">
    <property type="protein sequence ID" value="MCH5597470.1"/>
    <property type="molecule type" value="Genomic_DNA"/>
</dbReference>
<comment type="caution">
    <text evidence="2">The sequence shown here is derived from an EMBL/GenBank/DDBJ whole genome shotgun (WGS) entry which is preliminary data.</text>
</comment>
<keyword evidence="1" id="KW-0732">Signal</keyword>
<protein>
    <recommendedName>
        <fullName evidence="4">VCBS repeat-containing protein</fullName>
    </recommendedName>
</protein>
<proteinExistence type="predicted"/>